<evidence type="ECO:0000256" key="1">
    <source>
        <dbReference type="ARBA" id="ARBA00023125"/>
    </source>
</evidence>
<keyword evidence="1" id="KW-0238">DNA-binding</keyword>
<dbReference type="Gene3D" id="1.10.150.130">
    <property type="match status" value="1"/>
</dbReference>
<keyword evidence="4" id="KW-1185">Reference proteome</keyword>
<sequence length="375" mass="41968">MNCTMSRSNFGSIQYVSKGKYRIWWIDGSGKRASKVLNGTRDDAELYLAMQRIGTVGCDPSITYSELWAAKVHPSFAKDGLATKTVEGYERVWERELMPRIGRELVASTTCERAEEVLRSIDSAWVQRSAYQLWKKVCNIAIRNKIRQDNPIDRYIKLDKPPKSDKRTLDASEVREWMESIRGIKYEPLLLAESGGGLRHEEATALCGEDIAPLEYRGKTYAAVSISKALVSTRSGRELKGTKNGFSEREMIIGDPFASRLLEFAGTAGPLCRNEAPHEIGDPWEAKHYSSPTSITNNYRTWCERNGIAYVNPGKLRKSWSIMQGEAGSPDSIVMLAMGHSGGDGTTRGRNYQKATRRGLIMIADLLAELIELES</sequence>
<dbReference type="InterPro" id="IPR013762">
    <property type="entry name" value="Integrase-like_cat_sf"/>
</dbReference>
<accession>A0ABN6MA81</accession>
<dbReference type="InterPro" id="IPR011010">
    <property type="entry name" value="DNA_brk_join_enz"/>
</dbReference>
<name>A0ABN6MA81_9ACTN</name>
<protein>
    <submittedName>
        <fullName evidence="3">Uncharacterized protein</fullName>
    </submittedName>
</protein>
<dbReference type="InterPro" id="IPR010998">
    <property type="entry name" value="Integrase_recombinase_N"/>
</dbReference>
<proteinExistence type="predicted"/>
<keyword evidence="2" id="KW-0233">DNA recombination</keyword>
<gene>
    <name evidence="3" type="ORF">CE91St30_02380</name>
</gene>
<evidence type="ECO:0000313" key="3">
    <source>
        <dbReference type="EMBL" id="BDE94905.1"/>
    </source>
</evidence>
<dbReference type="Proteomes" id="UP001320544">
    <property type="component" value="Chromosome"/>
</dbReference>
<dbReference type="EMBL" id="AP025564">
    <property type="protein sequence ID" value="BDE94905.1"/>
    <property type="molecule type" value="Genomic_DNA"/>
</dbReference>
<evidence type="ECO:0000313" key="4">
    <source>
        <dbReference type="Proteomes" id="UP001320544"/>
    </source>
</evidence>
<dbReference type="SUPFAM" id="SSF56349">
    <property type="entry name" value="DNA breaking-rejoining enzymes"/>
    <property type="match status" value="1"/>
</dbReference>
<organism evidence="3 4">
    <name type="scientific">Raoultibacter timonensis</name>
    <dbReference type="NCBI Taxonomy" id="1907662"/>
    <lineage>
        <taxon>Bacteria</taxon>
        <taxon>Bacillati</taxon>
        <taxon>Actinomycetota</taxon>
        <taxon>Coriobacteriia</taxon>
        <taxon>Eggerthellales</taxon>
        <taxon>Eggerthellaceae</taxon>
        <taxon>Raoultibacter</taxon>
    </lineage>
</organism>
<evidence type="ECO:0000256" key="2">
    <source>
        <dbReference type="ARBA" id="ARBA00023172"/>
    </source>
</evidence>
<reference evidence="3 4" key="1">
    <citation type="submission" date="2022-01" db="EMBL/GenBank/DDBJ databases">
        <title>Novel bile acid biosynthetic pathways are enriched in the microbiome of centenarians.</title>
        <authorList>
            <person name="Sato Y."/>
            <person name="Atarashi K."/>
            <person name="Plichta R.D."/>
            <person name="Arai Y."/>
            <person name="Sasajima S."/>
            <person name="Kearney M.S."/>
            <person name="Suda W."/>
            <person name="Takeshita K."/>
            <person name="Sasaki T."/>
            <person name="Okamoto S."/>
            <person name="Skelly N.A."/>
            <person name="Okamura Y."/>
            <person name="Vlamakis H."/>
            <person name="Li Y."/>
            <person name="Tanoue T."/>
            <person name="Takei H."/>
            <person name="Nittono H."/>
            <person name="Narushima S."/>
            <person name="Irie J."/>
            <person name="Itoh H."/>
            <person name="Moriya K."/>
            <person name="Sugiura Y."/>
            <person name="Suematsu M."/>
            <person name="Moritoki N."/>
            <person name="Shibata S."/>
            <person name="Littman R.D."/>
            <person name="Fischbach A.M."/>
            <person name="Uwamino Y."/>
            <person name="Inoue T."/>
            <person name="Honda A."/>
            <person name="Hattori M."/>
            <person name="Murai T."/>
            <person name="Xavier J.R."/>
            <person name="Hirose N."/>
            <person name="Honda K."/>
        </authorList>
    </citation>
    <scope>NUCLEOTIDE SEQUENCE [LARGE SCALE GENOMIC DNA]</scope>
    <source>
        <strain evidence="3 4">CE91-St30</strain>
    </source>
</reference>
<dbReference type="Gene3D" id="1.10.443.10">
    <property type="entry name" value="Intergrase catalytic core"/>
    <property type="match status" value="1"/>
</dbReference>